<name>A0A2B4S2T1_STYPI</name>
<keyword evidence="4" id="KW-1185">Reference proteome</keyword>
<evidence type="ECO:0000313" key="4">
    <source>
        <dbReference type="Proteomes" id="UP000225706"/>
    </source>
</evidence>
<gene>
    <name evidence="3" type="primary">Ehbp1</name>
    <name evidence="3" type="ORF">AWC38_SpisGene12643</name>
</gene>
<dbReference type="AlphaFoldDB" id="A0A2B4S2T1"/>
<dbReference type="InterPro" id="IPR050540">
    <property type="entry name" value="F-actin_Monoox_Mical"/>
</dbReference>
<feature type="domain" description="C2 NT-type" evidence="2">
    <location>
        <begin position="8"/>
        <end position="161"/>
    </location>
</feature>
<evidence type="ECO:0000259" key="2">
    <source>
        <dbReference type="PROSITE" id="PS51840"/>
    </source>
</evidence>
<evidence type="ECO:0000256" key="1">
    <source>
        <dbReference type="SAM" id="MobiDB-lite"/>
    </source>
</evidence>
<reference evidence="4" key="1">
    <citation type="journal article" date="2017" name="bioRxiv">
        <title>Comparative analysis of the genomes of Stylophora pistillata and Acropora digitifera provides evidence for extensive differences between species of corals.</title>
        <authorList>
            <person name="Voolstra C.R."/>
            <person name="Li Y."/>
            <person name="Liew Y.J."/>
            <person name="Baumgarten S."/>
            <person name="Zoccola D."/>
            <person name="Flot J.-F."/>
            <person name="Tambutte S."/>
            <person name="Allemand D."/>
            <person name="Aranda M."/>
        </authorList>
    </citation>
    <scope>NUCLEOTIDE SEQUENCE [LARGE SCALE GENOMIC DNA]</scope>
</reference>
<feature type="compositionally biased region" description="Basic and acidic residues" evidence="1">
    <location>
        <begin position="221"/>
        <end position="231"/>
    </location>
</feature>
<feature type="compositionally biased region" description="Basic and acidic residues" evidence="1">
    <location>
        <begin position="265"/>
        <end position="275"/>
    </location>
</feature>
<dbReference type="STRING" id="50429.A0A2B4S2T1"/>
<dbReference type="Proteomes" id="UP000225706">
    <property type="component" value="Unassembled WGS sequence"/>
</dbReference>
<dbReference type="EMBL" id="LSMT01000228">
    <property type="protein sequence ID" value="PFX22795.1"/>
    <property type="molecule type" value="Genomic_DNA"/>
</dbReference>
<feature type="compositionally biased region" description="Basic residues" evidence="1">
    <location>
        <begin position="358"/>
        <end position="368"/>
    </location>
</feature>
<evidence type="ECO:0000313" key="3">
    <source>
        <dbReference type="EMBL" id="PFX22795.1"/>
    </source>
</evidence>
<dbReference type="PROSITE" id="PS51840">
    <property type="entry name" value="C2_NT"/>
    <property type="match status" value="1"/>
</dbReference>
<accession>A0A2B4S2T1</accession>
<protein>
    <submittedName>
        <fullName evidence="3">EH domain-binding protein 1</fullName>
    </submittedName>
</protein>
<proteinExistence type="predicted"/>
<sequence length="558" mass="63286">MACVLLPFRREKARADEFLITASVSLLHVELRKKKWHPHKLAVFWKKRKAKYSTKPVAWFAGIENAYRGVHFWPEPDSVDSKLTLLKNPEDEMTEYQEKQWNIFICNVSRNGRHQLLATGCIDISNYITEKPGKVDVTVTLRPAIKKVVSGKIEFELSWVIQEEDPVIHPTDEEIWEEIMQEAREEQARRKAEGKTEKYQSLKKARNRKHGHSSATDIAAEEDRKKTEKNDASCSSSTDIAADEDKKETEKGDASCSSSTGIAAEEDRKKTEKKYASSSSSTGIAAKEDENTNEQQGGVFQSDKPWVNPSPSSDTKAGSGKVRKEASLDHVPPSPVPPQPHPRTSQGLQPDGEEKNGRQSKKKLHKTVRFQIDGQPKVLHPIKDDEEAPDSFSVLFPETVYNETGFIEEDEGGSTVEYFPKRDDNSSSSVYQVHTDLASYVEEELNLVQDELLSSEEVRSKVELEMQAAVLSERREEMESLKQGWLILDDFHSKVMRRKEDLLALGQGENIDNCLNLLRSDLRCLSEVEEWKKTDKNRAQEKRVATLIAAIRQQSLHA</sequence>
<feature type="compositionally biased region" description="Basic and acidic residues" evidence="1">
    <location>
        <begin position="183"/>
        <end position="200"/>
    </location>
</feature>
<dbReference type="OrthoDB" id="5989723at2759"/>
<dbReference type="PANTHER" id="PTHR23167:SF46">
    <property type="entry name" value="EPS15 HOMOLOGY DOMAIN CONTAINING PROTEIN-BINDING PROTEIN 1, ISOFORM F"/>
    <property type="match status" value="1"/>
</dbReference>
<comment type="caution">
    <text evidence="3">The sequence shown here is derived from an EMBL/GenBank/DDBJ whole genome shotgun (WGS) entry which is preliminary data.</text>
</comment>
<feature type="region of interest" description="Disordered" evidence="1">
    <location>
        <begin position="183"/>
        <end position="384"/>
    </location>
</feature>
<dbReference type="PANTHER" id="PTHR23167">
    <property type="entry name" value="CALPONIN HOMOLOGY DOMAIN-CONTAINING PROTEIN DDB_G0272472-RELATED"/>
    <property type="match status" value="1"/>
</dbReference>
<feature type="compositionally biased region" description="Basic and acidic residues" evidence="1">
    <location>
        <begin position="243"/>
        <end position="253"/>
    </location>
</feature>
<feature type="compositionally biased region" description="Pro residues" evidence="1">
    <location>
        <begin position="332"/>
        <end position="341"/>
    </location>
</feature>
<dbReference type="InterPro" id="IPR019448">
    <property type="entry name" value="NT-C2"/>
</dbReference>
<organism evidence="3 4">
    <name type="scientific">Stylophora pistillata</name>
    <name type="common">Smooth cauliflower coral</name>
    <dbReference type="NCBI Taxonomy" id="50429"/>
    <lineage>
        <taxon>Eukaryota</taxon>
        <taxon>Metazoa</taxon>
        <taxon>Cnidaria</taxon>
        <taxon>Anthozoa</taxon>
        <taxon>Hexacorallia</taxon>
        <taxon>Scleractinia</taxon>
        <taxon>Astrocoeniina</taxon>
        <taxon>Pocilloporidae</taxon>
        <taxon>Stylophora</taxon>
    </lineage>
</organism>
<feature type="compositionally biased region" description="Basic residues" evidence="1">
    <location>
        <begin position="201"/>
        <end position="212"/>
    </location>
</feature>